<reference evidence="6 7" key="1">
    <citation type="submission" date="2022-11" db="EMBL/GenBank/DDBJ databases">
        <title>Minimal conservation of predation-associated metabolite biosynthetic gene clusters underscores biosynthetic potential of Myxococcota including descriptions for ten novel species: Archangium lansinium sp. nov., Myxococcus landrumus sp. nov., Nannocystis bai.</title>
        <authorList>
            <person name="Ahearne A."/>
            <person name="Stevens C."/>
            <person name="Dowd S."/>
        </authorList>
    </citation>
    <scope>NUCLEOTIDE SEQUENCE [LARGE SCALE GENOMIC DNA]</scope>
    <source>
        <strain evidence="6 7">NCWAL01</strain>
    </source>
</reference>
<comment type="caution">
    <text evidence="6">The sequence shown here is derived from an EMBL/GenBank/DDBJ whole genome shotgun (WGS) entry which is preliminary data.</text>
</comment>
<protein>
    <submittedName>
        <fullName evidence="6">Type VI secretion system membrane subunit TssM</fullName>
    </submittedName>
</protein>
<dbReference type="InterPro" id="IPR053156">
    <property type="entry name" value="T6SS_TssM-like"/>
</dbReference>
<evidence type="ECO:0000313" key="6">
    <source>
        <dbReference type="EMBL" id="MDC0711165.1"/>
    </source>
</evidence>
<feature type="domain" description="Type VI secretion system component TssM1 N-terminal" evidence="4">
    <location>
        <begin position="176"/>
        <end position="431"/>
    </location>
</feature>
<feature type="domain" description="Type VI secretion system IcmF C-terminal" evidence="2">
    <location>
        <begin position="1061"/>
        <end position="1160"/>
    </location>
</feature>
<evidence type="ECO:0000259" key="5">
    <source>
        <dbReference type="Pfam" id="PF21070"/>
    </source>
</evidence>
<evidence type="ECO:0000259" key="2">
    <source>
        <dbReference type="Pfam" id="PF06744"/>
    </source>
</evidence>
<evidence type="ECO:0000259" key="4">
    <source>
        <dbReference type="Pfam" id="PF14331"/>
    </source>
</evidence>
<dbReference type="Pfam" id="PF06744">
    <property type="entry name" value="IcmF_C"/>
    <property type="match status" value="1"/>
</dbReference>
<dbReference type="InterPro" id="IPR010623">
    <property type="entry name" value="IcmF_C"/>
</dbReference>
<dbReference type="Pfam" id="PF14331">
    <property type="entry name" value="IcmF-related_N"/>
    <property type="match status" value="1"/>
</dbReference>
<dbReference type="RefSeq" id="WP_272141125.1">
    <property type="nucleotide sequence ID" value="NZ_JAQNDM010000002.1"/>
</dbReference>
<feature type="transmembrane region" description="Helical" evidence="1">
    <location>
        <begin position="26"/>
        <end position="45"/>
    </location>
</feature>
<keyword evidence="1" id="KW-0472">Membrane</keyword>
<dbReference type="InterPro" id="IPR009612">
    <property type="entry name" value="IcmF-rel"/>
</dbReference>
<dbReference type="InterPro" id="IPR017731">
    <property type="entry name" value="TssM1-like"/>
</dbReference>
<dbReference type="PANTHER" id="PTHR36153:SF1">
    <property type="entry name" value="TYPE VI SECRETION SYSTEM COMPONENT TSSM1"/>
    <property type="match status" value="1"/>
</dbReference>
<dbReference type="InterPro" id="IPR025743">
    <property type="entry name" value="TssM1_N"/>
</dbReference>
<organism evidence="6 7">
    <name type="scientific">Stigmatella ashevillensis</name>
    <dbReference type="NCBI Taxonomy" id="2995309"/>
    <lineage>
        <taxon>Bacteria</taxon>
        <taxon>Pseudomonadati</taxon>
        <taxon>Myxococcota</taxon>
        <taxon>Myxococcia</taxon>
        <taxon>Myxococcales</taxon>
        <taxon>Cystobacterineae</taxon>
        <taxon>Archangiaceae</taxon>
        <taxon>Stigmatella</taxon>
    </lineage>
</organism>
<evidence type="ECO:0000313" key="7">
    <source>
        <dbReference type="Proteomes" id="UP001221838"/>
    </source>
</evidence>
<proteinExistence type="predicted"/>
<keyword evidence="7" id="KW-1185">Reference proteome</keyword>
<dbReference type="SUPFAM" id="SSF52540">
    <property type="entry name" value="P-loop containing nucleoside triphosphate hydrolases"/>
    <property type="match status" value="1"/>
</dbReference>
<dbReference type="EMBL" id="JAQNDM010000002">
    <property type="protein sequence ID" value="MDC0711165.1"/>
    <property type="molecule type" value="Genomic_DNA"/>
</dbReference>
<evidence type="ECO:0000259" key="3">
    <source>
        <dbReference type="Pfam" id="PF06761"/>
    </source>
</evidence>
<dbReference type="Pfam" id="PF06761">
    <property type="entry name" value="IcmF-related"/>
    <property type="match status" value="1"/>
</dbReference>
<sequence>MKAALLIAVLVALGWGAVFKLGLPPWTGLVLTGLGAVFLAVRIWIRRRRARKAAAKKIEEDITAQADEQARTVRPDLQPEIQAMKAEFSRAVASLKTSKLARGGRDALAVLPWYLIIGPPGTGKSTALRNSGLKFPYLSSRGSGGVRGVGGTRNCDWWLTNEAVFLDSAGRYTTGDEDREEWFAFLDILGRNRPSRPINGLIVTVSVSDLMGTDPQAAGTLGQRIRERVDEVTTRLKVVVPIYVMVTKCDLLPGFVEMFADLPRSERGQIWGFTAPLSTQQEAPSELLLSRFDELTSVLEHRSIRRIGQERRLETRERIHQFPLRFDALRKSLTEFIQPLFMESVFQDTPVMRGLYFTSGTQDVRIAERQVTGGASEVFGVNRAPAETVEGRSFFLWDVFNKVMFQDQKLAVRSSMEELRLRKQRFTLAVACMATAALVLVLPLVSYFQNLMMVRSIRDTIVSVKLEENDDIRRVEELTPLQQQIKRLHHYQVDGEPFWLRMGMYQGNNLFPLAQTFYNDQLKGILLGRQHGRIKQSLKLFAENQDRPDWKPSSELYGRNMDDLKMYLLITYPRSPREPELDAAHQSWLVWQIVGHWRGIRGTDRDVLLEETIARHAETYIEMLAVDPRRLGFVRDDGLVRGTRRALNRVPLATLHLEQLMAEASREYPDLTLSDIVGAVPEMRAARKVRGAFTRRAWEEMLRRQLDEAFQDTQAWVLNRDSKEDQADLQAELRTRYYQKYIEEWTEFLFSIRIEEPHDIDQTERMLTSLTRGKPPPFGKLFRAVAHNVQLSTPKEAGGKDIKALIERTLKGDSTQERDSNRLINLRDGKGETELMPEDVANSFGGLVRFATKTQSTEDKEEQVTQLDYYQDQLTLVLNTILDVKEKPAESGLLMERTKSVRKDVELLIGSQEGNQALFARLLLPPIRDVKIIVTEGVSRTKSNLWCSEVTRHFMGVMGRRYPFVKDSLEDAPLAELAEFLRPSNGLVSRFIQNQLKEDLLANGRRWQLAPSSVSMYRDDLPIYLERLNALSTALFPGDEVQPLVRFQIKVRAGTSPGSDSSDIASVKFTLDGTEVLYRNGPDNVWQRLIWPGQAGELGASLQVINSKGHMSEISQPGEWGLFRLLERVKKIEPSPDGRFFTATWEIEEFNGAQVSVDIRPERLAHPFFGASGSQSMKLMQLFRDPRVLPPQGIARNLKGCPEAEMLGSRMP</sequence>
<dbReference type="PANTHER" id="PTHR36153">
    <property type="entry name" value="INNER MEMBRANE PROTEIN-RELATED"/>
    <property type="match status" value="1"/>
</dbReference>
<dbReference type="Pfam" id="PF21070">
    <property type="entry name" value="IcmF_helical"/>
    <property type="match status" value="1"/>
</dbReference>
<keyword evidence="1" id="KW-0812">Transmembrane</keyword>
<feature type="domain" description="IcmF-related" evidence="3">
    <location>
        <begin position="477"/>
        <end position="789"/>
    </location>
</feature>
<evidence type="ECO:0000256" key="1">
    <source>
        <dbReference type="SAM" id="Phobius"/>
    </source>
</evidence>
<name>A0ABT5DBX0_9BACT</name>
<dbReference type="InterPro" id="IPR048677">
    <property type="entry name" value="TssM1_hel"/>
</dbReference>
<feature type="domain" description="Type VI secretion system component TssM1 helical" evidence="5">
    <location>
        <begin position="944"/>
        <end position="1033"/>
    </location>
</feature>
<dbReference type="InterPro" id="IPR027417">
    <property type="entry name" value="P-loop_NTPase"/>
</dbReference>
<dbReference type="NCBIfam" id="TIGR03348">
    <property type="entry name" value="VI_IcmF"/>
    <property type="match status" value="1"/>
</dbReference>
<accession>A0ABT5DBX0</accession>
<gene>
    <name evidence="6" type="primary">tssM</name>
    <name evidence="6" type="ORF">POL68_22035</name>
</gene>
<keyword evidence="1" id="KW-1133">Transmembrane helix</keyword>
<dbReference type="Proteomes" id="UP001221838">
    <property type="component" value="Unassembled WGS sequence"/>
</dbReference>
<feature type="transmembrane region" description="Helical" evidence="1">
    <location>
        <begin position="426"/>
        <end position="448"/>
    </location>
</feature>